<protein>
    <submittedName>
        <fullName evidence="4">Hemolysin-type calcium-binding region</fullName>
    </submittedName>
</protein>
<dbReference type="GO" id="GO:0005576">
    <property type="term" value="C:extracellular region"/>
    <property type="evidence" value="ECO:0007669"/>
    <property type="project" value="UniProtKB-SubCell"/>
</dbReference>
<organism evidence="4 5">
    <name type="scientific">Isosphaera pallida (strain ATCC 43644 / DSM 9630 / IS1B)</name>
    <dbReference type="NCBI Taxonomy" id="575540"/>
    <lineage>
        <taxon>Bacteria</taxon>
        <taxon>Pseudomonadati</taxon>
        <taxon>Planctomycetota</taxon>
        <taxon>Planctomycetia</taxon>
        <taxon>Isosphaerales</taxon>
        <taxon>Isosphaeraceae</taxon>
        <taxon>Isosphaera</taxon>
    </lineage>
</organism>
<dbReference type="InterPro" id="IPR001343">
    <property type="entry name" value="Hemolysn_Ca-bd"/>
</dbReference>
<dbReference type="PANTHER" id="PTHR38340:SF1">
    <property type="entry name" value="S-LAYER PROTEIN"/>
    <property type="match status" value="1"/>
</dbReference>
<dbReference type="OrthoDB" id="250917at2"/>
<feature type="compositionally biased region" description="Basic residues" evidence="3">
    <location>
        <begin position="10"/>
        <end position="20"/>
    </location>
</feature>
<dbReference type="eggNOG" id="COG2931">
    <property type="taxonomic scope" value="Bacteria"/>
</dbReference>
<keyword evidence="2" id="KW-0964">Secreted</keyword>
<name>E8R6H8_ISOPI</name>
<dbReference type="HOGENOM" id="CLU_490734_0_0_0"/>
<dbReference type="InterPro" id="IPR050557">
    <property type="entry name" value="RTX_toxin/Mannuronan_C5-epim"/>
</dbReference>
<dbReference type="GO" id="GO:0005509">
    <property type="term" value="F:calcium ion binding"/>
    <property type="evidence" value="ECO:0007669"/>
    <property type="project" value="InterPro"/>
</dbReference>
<comment type="subcellular location">
    <subcellularLocation>
        <location evidence="1">Secreted</location>
    </subcellularLocation>
</comment>
<evidence type="ECO:0000256" key="2">
    <source>
        <dbReference type="ARBA" id="ARBA00022525"/>
    </source>
</evidence>
<dbReference type="PANTHER" id="PTHR38340">
    <property type="entry name" value="S-LAYER PROTEIN"/>
    <property type="match status" value="1"/>
</dbReference>
<proteinExistence type="predicted"/>
<keyword evidence="5" id="KW-1185">Reference proteome</keyword>
<evidence type="ECO:0000313" key="4">
    <source>
        <dbReference type="EMBL" id="ADV62889.1"/>
    </source>
</evidence>
<dbReference type="RefSeq" id="WP_013565177.1">
    <property type="nucleotide sequence ID" value="NC_014962.1"/>
</dbReference>
<dbReference type="Pfam" id="PF00353">
    <property type="entry name" value="HemolysinCabind"/>
    <property type="match status" value="3"/>
</dbReference>
<evidence type="ECO:0000256" key="1">
    <source>
        <dbReference type="ARBA" id="ARBA00004613"/>
    </source>
</evidence>
<dbReference type="STRING" id="575540.Isop_2311"/>
<feature type="region of interest" description="Disordered" evidence="3">
    <location>
        <begin position="1"/>
        <end position="21"/>
    </location>
</feature>
<dbReference type="KEGG" id="ipa:Isop_2311"/>
<evidence type="ECO:0000313" key="5">
    <source>
        <dbReference type="Proteomes" id="UP000008631"/>
    </source>
</evidence>
<dbReference type="SUPFAM" id="SSF51120">
    <property type="entry name" value="beta-Roll"/>
    <property type="match status" value="2"/>
</dbReference>
<dbReference type="InterPro" id="IPR018511">
    <property type="entry name" value="Hemolysin-typ_Ca-bd_CS"/>
</dbReference>
<reference key="1">
    <citation type="submission" date="2010-11" db="EMBL/GenBank/DDBJ databases">
        <title>The complete sequence of chromosome of Isophaera pallida ATCC 43644.</title>
        <authorList>
            <consortium name="US DOE Joint Genome Institute (JGI-PGF)"/>
            <person name="Lucas S."/>
            <person name="Copeland A."/>
            <person name="Lapidus A."/>
            <person name="Bruce D."/>
            <person name="Goodwin L."/>
            <person name="Pitluck S."/>
            <person name="Kyrpides N."/>
            <person name="Mavromatis K."/>
            <person name="Pagani I."/>
            <person name="Ivanova N."/>
            <person name="Saunders E."/>
            <person name="Brettin T."/>
            <person name="Detter J.C."/>
            <person name="Han C."/>
            <person name="Tapia R."/>
            <person name="Land M."/>
            <person name="Hauser L."/>
            <person name="Markowitz V."/>
            <person name="Cheng J.-F."/>
            <person name="Hugenholtz P."/>
            <person name="Woyke T."/>
            <person name="Wu D."/>
            <person name="Eisen J.A."/>
        </authorList>
    </citation>
    <scope>NUCLEOTIDE SEQUENCE</scope>
    <source>
        <strain>ATCC 43644</strain>
    </source>
</reference>
<reference evidence="4 5" key="2">
    <citation type="journal article" date="2011" name="Stand. Genomic Sci.">
        <title>Complete genome sequence of Isosphaera pallida type strain (IS1B).</title>
        <authorList>
            <consortium name="US DOE Joint Genome Institute (JGI-PGF)"/>
            <person name="Goker M."/>
            <person name="Cleland D."/>
            <person name="Saunders E."/>
            <person name="Lapidus A."/>
            <person name="Nolan M."/>
            <person name="Lucas S."/>
            <person name="Hammon N."/>
            <person name="Deshpande S."/>
            <person name="Cheng J.F."/>
            <person name="Tapia R."/>
            <person name="Han C."/>
            <person name="Goodwin L."/>
            <person name="Pitluck S."/>
            <person name="Liolios K."/>
            <person name="Pagani I."/>
            <person name="Ivanova N."/>
            <person name="Mavromatis K."/>
            <person name="Pati A."/>
            <person name="Chen A."/>
            <person name="Palaniappan K."/>
            <person name="Land M."/>
            <person name="Hauser L."/>
            <person name="Chang Y.J."/>
            <person name="Jeffries C.D."/>
            <person name="Detter J.C."/>
            <person name="Beck B."/>
            <person name="Woyke T."/>
            <person name="Bristow J."/>
            <person name="Eisen J.A."/>
            <person name="Markowitz V."/>
            <person name="Hugenholtz P."/>
            <person name="Kyrpides N.C."/>
            <person name="Klenk H.P."/>
        </authorList>
    </citation>
    <scope>NUCLEOTIDE SEQUENCE [LARGE SCALE GENOMIC DNA]</scope>
    <source>
        <strain evidence="5">ATCC 43644 / DSM 9630 / IS1B</strain>
    </source>
</reference>
<dbReference type="Proteomes" id="UP000008631">
    <property type="component" value="Chromosome"/>
</dbReference>
<dbReference type="Gene3D" id="2.150.10.10">
    <property type="entry name" value="Serralysin-like metalloprotease, C-terminal"/>
    <property type="match status" value="2"/>
</dbReference>
<evidence type="ECO:0000256" key="3">
    <source>
        <dbReference type="SAM" id="MobiDB-lite"/>
    </source>
</evidence>
<dbReference type="PRINTS" id="PR00313">
    <property type="entry name" value="CABNDNGRPT"/>
</dbReference>
<gene>
    <name evidence="4" type="ordered locus">Isop_2311</name>
</gene>
<dbReference type="InParanoid" id="E8R6H8"/>
<dbReference type="EMBL" id="CP002353">
    <property type="protein sequence ID" value="ADV62889.1"/>
    <property type="molecule type" value="Genomic_DNA"/>
</dbReference>
<dbReference type="InterPro" id="IPR011049">
    <property type="entry name" value="Serralysin-like_metalloprot_C"/>
</dbReference>
<dbReference type="AlphaFoldDB" id="E8R6H8"/>
<accession>E8R6H8</accession>
<sequence length="555" mass="56911">MSLFDLSRRGQARRRPCRHRPGLDGLETRRLLTIDFSPLTGVLSITGTFDPETGLPNDDRVLLSLNATNPAQLDVTLNEEVVSLNAAEVQSISVALGGGADLLTINLANGNPIPVGGLTYDGGLDPAGLLNRLQLLGGAESSGNLTSVGGDQFVVDGRVVTPVNVGLTRIASFRDFQVVTPNSQDRITLSSPDGLETLVTGTSDGQPIPNLLFATNVEVTLSLDINDGTGSGLTDDQIVVDPNGGGAVNFNIFTGAGSDLVDLTGTTGAHVVNGGDGDDTLIGGSGDDTLAGGAGNDVLAGGAGADLLIGGVGNDSLSGGAGQDSLFGGDGDDTLAGGDGDDLLVGGDGDDILFGGDGNDILFGGDGNDALAGGSGDDTLFGNDGEDVLLGGPGNDEIFGGLGFDAIDGGPGNNILDAGRDGIHETIRVGDGNTIVYVHRPYFGNAEDRAVVGRGHNQIRLGGGLVEVDAPAEPVFFRGVMVADPVLVPFLRQPGSNEHLFPPRSFVEFNDPRRGAPALIHRVRSFPPQHRTKPPIPARVPHRAAKPFVIRTRGR</sequence>
<dbReference type="PROSITE" id="PS00330">
    <property type="entry name" value="HEMOLYSIN_CALCIUM"/>
    <property type="match status" value="3"/>
</dbReference>